<evidence type="ECO:0000313" key="1">
    <source>
        <dbReference type="EMBL" id="CAH2095778.1"/>
    </source>
</evidence>
<gene>
    <name evidence="1" type="ORF">EEDITHA_LOCUS11195</name>
</gene>
<protein>
    <submittedName>
        <fullName evidence="1">Uncharacterized protein</fullName>
    </submittedName>
</protein>
<accession>A0AAU9UCN2</accession>
<keyword evidence="2" id="KW-1185">Reference proteome</keyword>
<dbReference type="Proteomes" id="UP001153954">
    <property type="component" value="Unassembled WGS sequence"/>
</dbReference>
<evidence type="ECO:0000313" key="2">
    <source>
        <dbReference type="Proteomes" id="UP001153954"/>
    </source>
</evidence>
<comment type="caution">
    <text evidence="1">The sequence shown here is derived from an EMBL/GenBank/DDBJ whole genome shotgun (WGS) entry which is preliminary data.</text>
</comment>
<dbReference type="AlphaFoldDB" id="A0AAU9UCN2"/>
<organism evidence="1 2">
    <name type="scientific">Euphydryas editha</name>
    <name type="common">Edith's checkerspot</name>
    <dbReference type="NCBI Taxonomy" id="104508"/>
    <lineage>
        <taxon>Eukaryota</taxon>
        <taxon>Metazoa</taxon>
        <taxon>Ecdysozoa</taxon>
        <taxon>Arthropoda</taxon>
        <taxon>Hexapoda</taxon>
        <taxon>Insecta</taxon>
        <taxon>Pterygota</taxon>
        <taxon>Neoptera</taxon>
        <taxon>Endopterygota</taxon>
        <taxon>Lepidoptera</taxon>
        <taxon>Glossata</taxon>
        <taxon>Ditrysia</taxon>
        <taxon>Papilionoidea</taxon>
        <taxon>Nymphalidae</taxon>
        <taxon>Nymphalinae</taxon>
        <taxon>Euphydryas</taxon>
    </lineage>
</organism>
<sequence length="141" mass="15341">MYLVQRGPTRYGTRIRRKRKEVSWLSAALGGTLAAALSARRSVPREKPFAAHVMCPTSAARSRRSLSALLPRGGRRRGRSGLGSSEAHAVAARERSGRTFRRKKLTFSLDDSNLIIGSRGSLPRGALCCAGVAAREVIHCR</sequence>
<proteinExistence type="predicted"/>
<reference evidence="1" key="1">
    <citation type="submission" date="2022-03" db="EMBL/GenBank/DDBJ databases">
        <authorList>
            <person name="Tunstrom K."/>
        </authorList>
    </citation>
    <scope>NUCLEOTIDE SEQUENCE</scope>
</reference>
<dbReference type="EMBL" id="CAKOGL010000015">
    <property type="protein sequence ID" value="CAH2095778.1"/>
    <property type="molecule type" value="Genomic_DNA"/>
</dbReference>
<name>A0AAU9UCN2_EUPED</name>